<gene>
    <name evidence="2" type="ORF">N7509_011280</name>
</gene>
<reference evidence="2" key="1">
    <citation type="submission" date="2022-12" db="EMBL/GenBank/DDBJ databases">
        <authorList>
            <person name="Petersen C."/>
        </authorList>
    </citation>
    <scope>NUCLEOTIDE SEQUENCE</scope>
    <source>
        <strain evidence="2">IBT 29677</strain>
    </source>
</reference>
<dbReference type="InterPro" id="IPR053175">
    <property type="entry name" value="DHMBA_Reg_Transcription_Factor"/>
</dbReference>
<evidence type="ECO:0000313" key="3">
    <source>
        <dbReference type="Proteomes" id="UP001147747"/>
    </source>
</evidence>
<comment type="caution">
    <text evidence="2">The sequence shown here is derived from an EMBL/GenBank/DDBJ whole genome shotgun (WGS) entry which is preliminary data.</text>
</comment>
<dbReference type="AlphaFoldDB" id="A0A9W9VT74"/>
<organism evidence="2 3">
    <name type="scientific">Penicillium cosmopolitanum</name>
    <dbReference type="NCBI Taxonomy" id="1131564"/>
    <lineage>
        <taxon>Eukaryota</taxon>
        <taxon>Fungi</taxon>
        <taxon>Dikarya</taxon>
        <taxon>Ascomycota</taxon>
        <taxon>Pezizomycotina</taxon>
        <taxon>Eurotiomycetes</taxon>
        <taxon>Eurotiomycetidae</taxon>
        <taxon>Eurotiales</taxon>
        <taxon>Aspergillaceae</taxon>
        <taxon>Penicillium</taxon>
    </lineage>
</organism>
<reference evidence="2" key="2">
    <citation type="journal article" date="2023" name="IMA Fungus">
        <title>Comparative genomic study of the Penicillium genus elucidates a diverse pangenome and 15 lateral gene transfer events.</title>
        <authorList>
            <person name="Petersen C."/>
            <person name="Sorensen T."/>
            <person name="Nielsen M.R."/>
            <person name="Sondergaard T.E."/>
            <person name="Sorensen J.L."/>
            <person name="Fitzpatrick D.A."/>
            <person name="Frisvad J.C."/>
            <person name="Nielsen K.L."/>
        </authorList>
    </citation>
    <scope>NUCLEOTIDE SEQUENCE</scope>
    <source>
        <strain evidence="2">IBT 29677</strain>
    </source>
</reference>
<name>A0A9W9VT74_9EURO</name>
<dbReference type="OrthoDB" id="5429770at2759"/>
<dbReference type="GeneID" id="81374897"/>
<feature type="region of interest" description="Disordered" evidence="1">
    <location>
        <begin position="1"/>
        <end position="41"/>
    </location>
</feature>
<evidence type="ECO:0000313" key="2">
    <source>
        <dbReference type="EMBL" id="KAJ5388739.1"/>
    </source>
</evidence>
<sequence length="452" mass="50003">MHQTDTTVKKANPRSPKSKLDPPSSSNSDGNEKNDNYYTPDQVIGPIQMQHLIEPIGSRAVNLFMFAFSGGVYLDYLPAMYGYQAKPSCLHMSLEAAALAYMANGHHRQDLRQMALQSYGAALSQTNRALQNPKATMKLETATSVLLLALFAVISPRNSDQTQNIWSEHVRGALAILGSCRPDMFNSLSSQGILHHVISIVQIDCLDRRVQMPPQLKALYALSWLNPGPQVQLWSLIDRLAELTASIGRTPICLSGIEQIRNLDSSFEELMKCMPEAYSNCFEFEECTTTATHLSEGETIERIPVLKFASPRMAQRWNTLRLLRLRSIDLLTSATSDYLSSVPGGTHLDEGLELCLDNASETAKQITTEICATVPEHLRPDQFTRYGIMGVAESAWARSLGWPLSMAKATAHNSEALQNYIERQIRVIAGISSTHNLDFQKGSQAGSLDMDG</sequence>
<dbReference type="EMBL" id="JAPZBU010000009">
    <property type="protein sequence ID" value="KAJ5388739.1"/>
    <property type="molecule type" value="Genomic_DNA"/>
</dbReference>
<proteinExistence type="predicted"/>
<dbReference type="Proteomes" id="UP001147747">
    <property type="component" value="Unassembled WGS sequence"/>
</dbReference>
<protein>
    <recommendedName>
        <fullName evidence="4">Transcription factor domain-containing protein</fullName>
    </recommendedName>
</protein>
<dbReference type="RefSeq" id="XP_056486537.1">
    <property type="nucleotide sequence ID" value="XM_056635917.1"/>
</dbReference>
<dbReference type="PANTHER" id="PTHR38791:SF5">
    <property type="entry name" value="TRANSCRIPTION FACTOR DBAG-RELATED"/>
    <property type="match status" value="1"/>
</dbReference>
<accession>A0A9W9VT74</accession>
<dbReference type="InterPro" id="IPR021858">
    <property type="entry name" value="Fun_TF"/>
</dbReference>
<keyword evidence="3" id="KW-1185">Reference proteome</keyword>
<dbReference type="Pfam" id="PF11951">
    <property type="entry name" value="Fungal_trans_2"/>
    <property type="match status" value="1"/>
</dbReference>
<evidence type="ECO:0000256" key="1">
    <source>
        <dbReference type="SAM" id="MobiDB-lite"/>
    </source>
</evidence>
<evidence type="ECO:0008006" key="4">
    <source>
        <dbReference type="Google" id="ProtNLM"/>
    </source>
</evidence>
<dbReference type="PANTHER" id="PTHR38791">
    <property type="entry name" value="ZN(II)2CYS6 TRANSCRIPTION FACTOR (EUROFUNG)-RELATED-RELATED"/>
    <property type="match status" value="1"/>
</dbReference>